<proteinExistence type="predicted"/>
<feature type="domain" description="BIG2" evidence="1">
    <location>
        <begin position="928"/>
        <end position="1009"/>
    </location>
</feature>
<feature type="domain" description="BIG2" evidence="1">
    <location>
        <begin position="142"/>
        <end position="224"/>
    </location>
</feature>
<evidence type="ECO:0000259" key="1">
    <source>
        <dbReference type="SMART" id="SM00635"/>
    </source>
</evidence>
<feature type="domain" description="BIG2" evidence="1">
    <location>
        <begin position="55"/>
        <end position="136"/>
    </location>
</feature>
<feature type="domain" description="BIG2" evidence="1">
    <location>
        <begin position="1189"/>
        <end position="1270"/>
    </location>
</feature>
<dbReference type="RefSeq" id="WP_146866346.1">
    <property type="nucleotide sequence ID" value="NZ_BJTZ01000039.1"/>
</dbReference>
<dbReference type="Gene3D" id="2.60.40.1080">
    <property type="match status" value="16"/>
</dbReference>
<gene>
    <name evidence="2" type="ORF">AFI02nite_37870</name>
    <name evidence="3" type="ORF">GNP88_15580</name>
</gene>
<feature type="domain" description="BIG2" evidence="1">
    <location>
        <begin position="490"/>
        <end position="571"/>
    </location>
</feature>
<dbReference type="InterPro" id="IPR008964">
    <property type="entry name" value="Invasin/intimin_cell_adhesion"/>
</dbReference>
<dbReference type="Pfam" id="PF02368">
    <property type="entry name" value="Big_2"/>
    <property type="match status" value="13"/>
</dbReference>
<dbReference type="EMBL" id="WOBN01000024">
    <property type="protein sequence ID" value="MUK50573.1"/>
    <property type="molecule type" value="Genomic_DNA"/>
</dbReference>
<reference evidence="3 5" key="2">
    <citation type="submission" date="2019-11" db="EMBL/GenBank/DDBJ databases">
        <title>Using colonization assays and comparative genomics to discover symbiosis behaviors and factors in Vibrio fischeri.</title>
        <authorList>
            <person name="Bongrand C."/>
            <person name="Moriano-Gutierrez S."/>
            <person name="Arevalo P."/>
            <person name="Mcfall-Ngai M."/>
            <person name="Visick K."/>
            <person name="Polz M.F."/>
            <person name="Ruby E.G."/>
        </authorList>
    </citation>
    <scope>NUCLEOTIDE SEQUENCE [LARGE SCALE GENOMIC DNA]</scope>
    <source>
        <strain evidence="5">emors.4.1</strain>
        <strain evidence="3">Emors.4.1</strain>
    </source>
</reference>
<dbReference type="InterPro" id="IPR003343">
    <property type="entry name" value="Big_2"/>
</dbReference>
<dbReference type="Proteomes" id="UP000321787">
    <property type="component" value="Unassembled WGS sequence"/>
</dbReference>
<feature type="domain" description="BIG2" evidence="1">
    <location>
        <begin position="754"/>
        <end position="835"/>
    </location>
</feature>
<dbReference type="SMART" id="SM00635">
    <property type="entry name" value="BID_2"/>
    <property type="match status" value="16"/>
</dbReference>
<feature type="domain" description="BIG2" evidence="1">
    <location>
        <begin position="231"/>
        <end position="312"/>
    </location>
</feature>
<comment type="caution">
    <text evidence="2">The sequence shown here is derived from an EMBL/GenBank/DDBJ whole genome shotgun (WGS) entry which is preliminary data.</text>
</comment>
<reference evidence="2 4" key="1">
    <citation type="submission" date="2019-07" db="EMBL/GenBank/DDBJ databases">
        <title>Whole genome shotgun sequence of Aliivibrio fischeri NBRC 101058.</title>
        <authorList>
            <person name="Hosoyama A."/>
            <person name="Uohara A."/>
            <person name="Ohji S."/>
            <person name="Ichikawa N."/>
        </authorList>
    </citation>
    <scope>NUCLEOTIDE SEQUENCE [LARGE SCALE GENOMIC DNA]</scope>
    <source>
        <strain evidence="2 4">NBRC 101058</strain>
    </source>
</reference>
<feature type="domain" description="BIG2" evidence="1">
    <location>
        <begin position="1370"/>
        <end position="1452"/>
    </location>
</feature>
<feature type="domain" description="BIG2" evidence="1">
    <location>
        <begin position="318"/>
        <end position="398"/>
    </location>
</feature>
<feature type="domain" description="BIG2" evidence="1">
    <location>
        <begin position="1102"/>
        <end position="1183"/>
    </location>
</feature>
<name>A0A510UQP4_ALIFS</name>
<evidence type="ECO:0000313" key="3">
    <source>
        <dbReference type="EMBL" id="MUK50573.1"/>
    </source>
</evidence>
<sequence length="1454" mass="150077">MSSVIKSTSITMMKLFTLFFTVISLFGCNAEDAFSIPSKGDDNSGKVLVSIQISPVTKLNFGRSDLQIAKGNKLPLVAIGTYSDGSNEDVTNKADWSSLEPLFVSISSVGVTKGESEGQSGITASIGDIISNELIVLVNPAEVVSIQITPPMKNIAVGSTQQYEARATYTDGTSAVVNSNDKIEWFVSGGKKVSIAPTGVATAAETGSVEIFVMLGDVKSNIADLIVTDAVIMSIQVEPAVQEIPKGNKQQYTAIGTLSDKTTKDITNDVVWAVIGGDGVSISERGLATGNEVGTVNIEASIGEIKSNKASLEVKDAVVTALNITPLNTSIAKGNTQKYEAVATYSDGKKTDITSQVSWKSSDAGIATIISGTASGVTVGSTTISASFNGINSEDAVLSVTEAEVVSLQVSPAMHSLAQGTSHQYTATATYTDESFAVVTDSVSWLSSDSATATIVGGLATGVKVGQVTVTATLDSVVSNEAELTVTSAALQSIQITPAIKSIAKGNTQQYEALGTYSDGKVQDISSLVSWSSSNTGFATISDKGLASGVAVGSLNIEAVLGSTTSNTAVLSVTAAEVVSIQVTPANASIAKGNSQKYTATATYTDATTENVTDSVSWFSSNTLFASITSAGLATGISEGSVDVHATLGSITSNSVELTVTAAELESIQITPPGASIAKGNTQQYLAIGSYSDDQNVDLTDVVTWVSSAPSLVTISSGASGGLANGNSEGEVKITAVYQLNTSNEATLSVTAAEVESIQITPASENVVEGNTQQYLAIATYTDNNTADVTNSVSWTSSIPTLATINTQGLATGVSVGEVRISAVKDEITSNNATLTVVSAAVVSIQVTPPTKSIAKGHTQQYVAVATYNNNTTKDVSDSVSWSSSNTALATISSEGLATGVAEGGVTIKAALNGVTSNSASLTITSAVIRALQITPAVQSIPKGNQQQYTAVATYSDNSTQDVTARVSWNSSDRDIATITNIGLAQGVVEGEVTITGMLDGINSNEATLTVTAAVVRSLEITPELQSIPKGNQQQYAAKATYSDNSTLDVTARVSWSSSNTGIATITNTGLAQGVVEGEVTVTAALNGVNSNNATLNITAAVIRTIEVTPDNSTIVTGNTQQYLAMGVYSDGERNDISAQVDWSSSSTDLVTISAQGLATGVRVGEVTIRAHHENVLSNVVNLTVSAPILESITITPPKASVIIGSTQQYVAMGNYSDGKSEDVSNSVSWHVSSTDIATISLTGGAVGVEPGSVVVTATKGSVTSNNADLIVVPVPEPATYRLIINPQDTAIFVGGMLTFMVELRHDNGVTEELSNDSVIWQSSSFDKLSISEKGVSNAIAVGQSNIRATLIRNPAVSAQTTLKAVRESALTAYTITSENISPVVGTEYRLSASGVYDLFNNGFVDLTYGSTWSSSDSTIIEMDGPTMKFVGRGTATITASYAGRTARASYTVR</sequence>
<dbReference type="PROSITE" id="PS51257">
    <property type="entry name" value="PROKAR_LIPOPROTEIN"/>
    <property type="match status" value="1"/>
</dbReference>
<feature type="domain" description="BIG2" evidence="1">
    <location>
        <begin position="1015"/>
        <end position="1096"/>
    </location>
</feature>
<organism evidence="2 4">
    <name type="scientific">Aliivibrio fischeri</name>
    <name type="common">Vibrio fischeri</name>
    <dbReference type="NCBI Taxonomy" id="668"/>
    <lineage>
        <taxon>Bacteria</taxon>
        <taxon>Pseudomonadati</taxon>
        <taxon>Pseudomonadota</taxon>
        <taxon>Gammaproteobacteria</taxon>
        <taxon>Vibrionales</taxon>
        <taxon>Vibrionaceae</taxon>
        <taxon>Aliivibrio</taxon>
    </lineage>
</organism>
<feature type="domain" description="BIG2" evidence="1">
    <location>
        <begin position="404"/>
        <end position="484"/>
    </location>
</feature>
<feature type="domain" description="BIG2" evidence="1">
    <location>
        <begin position="577"/>
        <end position="657"/>
    </location>
</feature>
<evidence type="ECO:0000313" key="5">
    <source>
        <dbReference type="Proteomes" id="UP000448038"/>
    </source>
</evidence>
<evidence type="ECO:0000313" key="2">
    <source>
        <dbReference type="EMBL" id="GEK15751.1"/>
    </source>
</evidence>
<protein>
    <recommendedName>
        <fullName evidence="1">BIG2 domain-containing protein</fullName>
    </recommendedName>
</protein>
<feature type="domain" description="BIG2" evidence="1">
    <location>
        <begin position="1279"/>
        <end position="1361"/>
    </location>
</feature>
<evidence type="ECO:0000313" key="4">
    <source>
        <dbReference type="Proteomes" id="UP000321787"/>
    </source>
</evidence>
<feature type="domain" description="BIG2" evidence="1">
    <location>
        <begin position="664"/>
        <end position="748"/>
    </location>
</feature>
<dbReference type="FunFam" id="2.60.40.1080:FF:000001">
    <property type="entry name" value="Bacterial Ig-like domain, group 2"/>
    <property type="match status" value="6"/>
</dbReference>
<dbReference type="EMBL" id="BJTZ01000039">
    <property type="protein sequence ID" value="GEK15751.1"/>
    <property type="molecule type" value="Genomic_DNA"/>
</dbReference>
<accession>A0A510UQP4</accession>
<dbReference type="Proteomes" id="UP000448038">
    <property type="component" value="Unassembled WGS sequence"/>
</dbReference>
<feature type="domain" description="BIG2" evidence="1">
    <location>
        <begin position="841"/>
        <end position="922"/>
    </location>
</feature>
<dbReference type="SUPFAM" id="SSF49373">
    <property type="entry name" value="Invasin/intimin cell-adhesion fragments"/>
    <property type="match status" value="10"/>
</dbReference>